<feature type="transmembrane region" description="Helical" evidence="7">
    <location>
        <begin position="143"/>
        <end position="166"/>
    </location>
</feature>
<evidence type="ECO:0000256" key="2">
    <source>
        <dbReference type="ARBA" id="ARBA00005583"/>
    </source>
</evidence>
<protein>
    <recommendedName>
        <fullName evidence="7 8">Phospho-N-acetylmuramoyl-pentapeptide-transferase</fullName>
        <ecNumber evidence="7 8">2.7.8.13</ecNumber>
    </recommendedName>
    <alternativeName>
        <fullName evidence="7">UDP-MurNAc-pentapeptide phosphotransferase</fullName>
    </alternativeName>
</protein>
<dbReference type="PANTHER" id="PTHR22926">
    <property type="entry name" value="PHOSPHO-N-ACETYLMURAMOYL-PENTAPEPTIDE-TRANSFERASE"/>
    <property type="match status" value="1"/>
</dbReference>
<organism evidence="10">
    <name type="scientific">uncultured Rubrobacteraceae bacterium</name>
    <dbReference type="NCBI Taxonomy" id="349277"/>
    <lineage>
        <taxon>Bacteria</taxon>
        <taxon>Bacillati</taxon>
        <taxon>Actinomycetota</taxon>
        <taxon>Rubrobacteria</taxon>
        <taxon>Rubrobacterales</taxon>
        <taxon>Rubrobacteraceae</taxon>
        <taxon>environmental samples</taxon>
    </lineage>
</organism>
<keyword evidence="6 7" id="KW-0472">Membrane</keyword>
<dbReference type="GO" id="GO:0008360">
    <property type="term" value="P:regulation of cell shape"/>
    <property type="evidence" value="ECO:0007669"/>
    <property type="project" value="UniProtKB-KW"/>
</dbReference>
<evidence type="ECO:0000256" key="8">
    <source>
        <dbReference type="NCBIfam" id="TIGR00445"/>
    </source>
</evidence>
<feature type="binding site" evidence="9">
    <location>
        <position position="173"/>
    </location>
    <ligand>
        <name>Mg(2+)</name>
        <dbReference type="ChEBI" id="CHEBI:18420"/>
    </ligand>
</feature>
<dbReference type="PROSITE" id="PS01348">
    <property type="entry name" value="MRAY_2"/>
    <property type="match status" value="1"/>
</dbReference>
<dbReference type="GO" id="GO:0051301">
    <property type="term" value="P:cell division"/>
    <property type="evidence" value="ECO:0007669"/>
    <property type="project" value="UniProtKB-KW"/>
</dbReference>
<dbReference type="AlphaFoldDB" id="A0A6J4PU88"/>
<dbReference type="GO" id="GO:0009252">
    <property type="term" value="P:peptidoglycan biosynthetic process"/>
    <property type="evidence" value="ECO:0007669"/>
    <property type="project" value="UniProtKB-UniRule"/>
</dbReference>
<keyword evidence="7 9" id="KW-0479">Metal-binding</keyword>
<dbReference type="GO" id="GO:0071555">
    <property type="term" value="P:cell wall organization"/>
    <property type="evidence" value="ECO:0007669"/>
    <property type="project" value="UniProtKB-KW"/>
</dbReference>
<feature type="binding site" evidence="9">
    <location>
        <position position="233"/>
    </location>
    <ligand>
        <name>Mg(2+)</name>
        <dbReference type="ChEBI" id="CHEBI:18420"/>
    </ligand>
</feature>
<dbReference type="GO" id="GO:0008963">
    <property type="term" value="F:phospho-N-acetylmuramoyl-pentapeptide-transferase activity"/>
    <property type="evidence" value="ECO:0007669"/>
    <property type="project" value="UniProtKB-UniRule"/>
</dbReference>
<comment type="function">
    <text evidence="7">Catalyzes the initial step of the lipid cycle reactions in the biosynthesis of the cell wall peptidoglycan: transfers peptidoglycan precursor phospho-MurNAc-pentapeptide from UDP-MurNAc-pentapeptide onto the lipid carrier undecaprenyl phosphate, yielding undecaprenyl-pyrophosphoryl-MurNAc-pentapeptide, known as lipid I.</text>
</comment>
<sequence>MFSVILASAIAFVVTVALGSKFIEFLQTKKFGQFVREEGPQTHLIKQGTPTMGGVVMLVGLVAALLVVARLNVATMTTLLLVSVVAGIGLYDDWQKISNRRNEGLSVRYKFLLLTLAVVLADVMALRYVGITQNVVIPGFDKNLVLGPGVVIGVALFSLLMVLVIVGTTNAVNLSDGLDGLAAGAGGIALLVYTAIAFLEREYDLAIICGAMVGAIVGFLWFNSHPAQVFMGDTGALAIGGVLAAAAILTKTELLLPIIGGIFVLEALSVMIQYSVFRLSGRKRRVFKMAPLHHHFEMSGWQENKVVVRFWIIQFAFAVVGFVLYYFTLYNDAV</sequence>
<comment type="similarity">
    <text evidence="2 7">Belongs to the glycosyltransferase 4 family. MraY subfamily.</text>
</comment>
<gene>
    <name evidence="7" type="primary">mraY</name>
    <name evidence="10" type="ORF">AVDCRST_MAG78-939</name>
</gene>
<keyword evidence="7" id="KW-0131">Cell cycle</keyword>
<evidence type="ECO:0000256" key="5">
    <source>
        <dbReference type="ARBA" id="ARBA00022989"/>
    </source>
</evidence>
<comment type="pathway">
    <text evidence="7">Cell wall biogenesis; peptidoglycan biosynthesis.</text>
</comment>
<evidence type="ECO:0000256" key="4">
    <source>
        <dbReference type="ARBA" id="ARBA00022692"/>
    </source>
</evidence>
<comment type="catalytic activity">
    <reaction evidence="7">
        <text>UDP-N-acetyl-alpha-D-muramoyl-L-alanyl-gamma-D-glutamyl-meso-2,6-diaminopimeloyl-D-alanyl-D-alanine + di-trans,octa-cis-undecaprenyl phosphate = di-trans,octa-cis-undecaprenyl diphospho-N-acetyl-alpha-D-muramoyl-L-alanyl-D-glutamyl-meso-2,6-diaminopimeloyl-D-alanyl-D-alanine + UMP</text>
        <dbReference type="Rhea" id="RHEA:28386"/>
        <dbReference type="ChEBI" id="CHEBI:57865"/>
        <dbReference type="ChEBI" id="CHEBI:60392"/>
        <dbReference type="ChEBI" id="CHEBI:61386"/>
        <dbReference type="ChEBI" id="CHEBI:61387"/>
        <dbReference type="EC" id="2.7.8.13"/>
    </reaction>
</comment>
<reference evidence="10" key="1">
    <citation type="submission" date="2020-02" db="EMBL/GenBank/DDBJ databases">
        <authorList>
            <person name="Meier V. D."/>
        </authorList>
    </citation>
    <scope>NUCLEOTIDE SEQUENCE</scope>
    <source>
        <strain evidence="10">AVDCRST_MAG78</strain>
    </source>
</reference>
<keyword evidence="3 7" id="KW-0808">Transferase</keyword>
<evidence type="ECO:0000256" key="7">
    <source>
        <dbReference type="HAMAP-Rule" id="MF_00038"/>
    </source>
</evidence>
<dbReference type="Pfam" id="PF00953">
    <property type="entry name" value="Glycos_transf_4"/>
    <property type="match status" value="1"/>
</dbReference>
<dbReference type="PANTHER" id="PTHR22926:SF5">
    <property type="entry name" value="PHOSPHO-N-ACETYLMURAMOYL-PENTAPEPTIDE-TRANSFERASE HOMOLOG"/>
    <property type="match status" value="1"/>
</dbReference>
<dbReference type="Pfam" id="PF10555">
    <property type="entry name" value="MraY_sig1"/>
    <property type="match status" value="1"/>
</dbReference>
<dbReference type="HAMAP" id="MF_00038">
    <property type="entry name" value="MraY"/>
    <property type="match status" value="1"/>
</dbReference>
<dbReference type="InterPro" id="IPR018480">
    <property type="entry name" value="PNAcMuramoyl-5peptid_Trfase_CS"/>
</dbReference>
<dbReference type="InterPro" id="IPR003524">
    <property type="entry name" value="PNAcMuramoyl-5peptid_Trfase"/>
</dbReference>
<dbReference type="NCBIfam" id="TIGR00445">
    <property type="entry name" value="mraY"/>
    <property type="match status" value="1"/>
</dbReference>
<feature type="transmembrane region" description="Helical" evidence="7">
    <location>
        <begin position="58"/>
        <end position="91"/>
    </location>
</feature>
<keyword evidence="7" id="KW-0961">Cell wall biogenesis/degradation</keyword>
<feature type="transmembrane region" description="Helical" evidence="7">
    <location>
        <begin position="306"/>
        <end position="327"/>
    </location>
</feature>
<feature type="transmembrane region" description="Helical" evidence="7">
    <location>
        <begin position="255"/>
        <end position="277"/>
    </location>
</feature>
<evidence type="ECO:0000256" key="1">
    <source>
        <dbReference type="ARBA" id="ARBA00004141"/>
    </source>
</evidence>
<dbReference type="GO" id="GO:0046872">
    <property type="term" value="F:metal ion binding"/>
    <property type="evidence" value="ECO:0007669"/>
    <property type="project" value="UniProtKB-KW"/>
</dbReference>
<dbReference type="InterPro" id="IPR000715">
    <property type="entry name" value="Glycosyl_transferase_4"/>
</dbReference>
<comment type="subcellular location">
    <subcellularLocation>
        <location evidence="7">Cell membrane</location>
        <topology evidence="7">Multi-pass membrane protein</topology>
    </subcellularLocation>
    <subcellularLocation>
        <location evidence="1">Membrane</location>
        <topology evidence="1">Multi-pass membrane protein</topology>
    </subcellularLocation>
</comment>
<feature type="transmembrane region" description="Helical" evidence="7">
    <location>
        <begin position="229"/>
        <end position="249"/>
    </location>
</feature>
<evidence type="ECO:0000256" key="6">
    <source>
        <dbReference type="ARBA" id="ARBA00023136"/>
    </source>
</evidence>
<keyword evidence="4 7" id="KW-0812">Transmembrane</keyword>
<comment type="cofactor">
    <cofactor evidence="7 9">
        <name>Mg(2+)</name>
        <dbReference type="ChEBI" id="CHEBI:18420"/>
    </cofactor>
</comment>
<dbReference type="CDD" id="cd06852">
    <property type="entry name" value="GT_MraY"/>
    <property type="match status" value="1"/>
</dbReference>
<dbReference type="GO" id="GO:0005886">
    <property type="term" value="C:plasma membrane"/>
    <property type="evidence" value="ECO:0007669"/>
    <property type="project" value="UniProtKB-SubCell"/>
</dbReference>
<keyword evidence="5 7" id="KW-1133">Transmembrane helix</keyword>
<evidence type="ECO:0000256" key="3">
    <source>
        <dbReference type="ARBA" id="ARBA00022679"/>
    </source>
</evidence>
<name>A0A6J4PU88_9ACTN</name>
<feature type="transmembrane region" description="Helical" evidence="7">
    <location>
        <begin position="205"/>
        <end position="222"/>
    </location>
</feature>
<dbReference type="EMBL" id="CADCVB010000073">
    <property type="protein sequence ID" value="CAA9419684.1"/>
    <property type="molecule type" value="Genomic_DNA"/>
</dbReference>
<accession>A0A6J4PU88</accession>
<dbReference type="PROSITE" id="PS01347">
    <property type="entry name" value="MRAY_1"/>
    <property type="match status" value="1"/>
</dbReference>
<evidence type="ECO:0000313" key="10">
    <source>
        <dbReference type="EMBL" id="CAA9419684.1"/>
    </source>
</evidence>
<keyword evidence="7" id="KW-1003">Cell membrane</keyword>
<evidence type="ECO:0000256" key="9">
    <source>
        <dbReference type="PIRSR" id="PIRSR600715-1"/>
    </source>
</evidence>
<feature type="transmembrane region" description="Helical" evidence="7">
    <location>
        <begin position="111"/>
        <end position="131"/>
    </location>
</feature>
<keyword evidence="7" id="KW-0133">Cell shape</keyword>
<dbReference type="EC" id="2.7.8.13" evidence="7 8"/>
<keyword evidence="7" id="KW-0573">Peptidoglycan synthesis</keyword>
<dbReference type="UniPathway" id="UPA00219"/>
<proteinExistence type="inferred from homology"/>
<keyword evidence="7 9" id="KW-0460">Magnesium</keyword>
<feature type="transmembrane region" description="Helical" evidence="7">
    <location>
        <begin position="178"/>
        <end position="199"/>
    </location>
</feature>
<keyword evidence="7" id="KW-0132">Cell division</keyword>